<organism evidence="3 4">
    <name type="scientific">Nocardiopsis exhalans</name>
    <dbReference type="NCBI Taxonomy" id="163604"/>
    <lineage>
        <taxon>Bacteria</taxon>
        <taxon>Bacillati</taxon>
        <taxon>Actinomycetota</taxon>
        <taxon>Actinomycetes</taxon>
        <taxon>Streptosporangiales</taxon>
        <taxon>Nocardiopsidaceae</taxon>
        <taxon>Nocardiopsis</taxon>
    </lineage>
</organism>
<dbReference type="PANTHER" id="PTHR30627:SF24">
    <property type="entry name" value="PENICILLIN-BINDING PROTEIN 4B"/>
    <property type="match status" value="1"/>
</dbReference>
<protein>
    <submittedName>
        <fullName evidence="3">Penicillin-binding protein 2</fullName>
    </submittedName>
</protein>
<feature type="domain" description="Penicillin binding protein A dimerisation" evidence="2">
    <location>
        <begin position="52"/>
        <end position="136"/>
    </location>
</feature>
<dbReference type="Pfam" id="PF00905">
    <property type="entry name" value="Transpeptidase"/>
    <property type="match status" value="1"/>
</dbReference>
<name>A0ABY5D858_9ACTN</name>
<dbReference type="RefSeq" id="WP_254419311.1">
    <property type="nucleotide sequence ID" value="NZ_BAAAJB010000042.1"/>
</dbReference>
<proteinExistence type="predicted"/>
<evidence type="ECO:0000313" key="3">
    <source>
        <dbReference type="EMBL" id="USY20197.1"/>
    </source>
</evidence>
<accession>A0ABY5D858</accession>
<dbReference type="InterPro" id="IPR050515">
    <property type="entry name" value="Beta-lactam/transpept"/>
</dbReference>
<keyword evidence="4" id="KW-1185">Reference proteome</keyword>
<dbReference type="InterPro" id="IPR012338">
    <property type="entry name" value="Beta-lactam/transpept-like"/>
</dbReference>
<dbReference type="Gene3D" id="3.40.710.10">
    <property type="entry name" value="DD-peptidase/beta-lactamase superfamily"/>
    <property type="match status" value="1"/>
</dbReference>
<dbReference type="InterPro" id="IPR001460">
    <property type="entry name" value="PCN-bd_Tpept"/>
</dbReference>
<reference evidence="3" key="1">
    <citation type="submission" date="2022-06" db="EMBL/GenBank/DDBJ databases">
        <authorList>
            <person name="Ping M."/>
        </authorList>
    </citation>
    <scope>NUCLEOTIDE SEQUENCE</scope>
    <source>
        <strain evidence="3">JCM11759T</strain>
    </source>
</reference>
<sequence length="489" mass="51120">MNTPIRRLSVFSMILFGALMLQLTWIQGFQAEAIRDDQLNRRQYTERLTEQRGPIVIGEDNVAFSTDISEGDDPTRFQREYAGGAMYTPIVGAFRSFGASGIESTENSLLDGSDDRLAVRNFRDVITGREPEGARVELTIVPAVQEAGFNAFQEQGFKGAAVAIEPSTGAVLGSVSYPSYDANDVVSITDGEQANANYVELENDPDQPLLNRALRERYAPGSTFKIVTAAAAIEHLDAGPDSTMDAPDTLQFASGPALPNATPGGTCNGGAPDTLANSIKISCNTSFANWAIEMGGEALAEQSEAFGFTPVEEDTSDLNIPLNVIPSRSPVEADDSILGRAGIGQSNVESTPLQMAMVAAGVANSGEVMHPYLVDSVRDSDRSVVTQTSPEVYSQATSASTAATLTDMMVLVTGPGGSGTNAAIDGVDVAGKTGTAETGGGLGTHNWFIGFAPADDPQIAVAVVIEHGGGSGGSLAAPIARQMMEAVVL</sequence>
<dbReference type="InterPro" id="IPR054120">
    <property type="entry name" value="PBPA_dimer"/>
</dbReference>
<feature type="domain" description="Penicillin-binding protein transpeptidase" evidence="1">
    <location>
        <begin position="159"/>
        <end position="485"/>
    </location>
</feature>
<dbReference type="EMBL" id="CP099837">
    <property type="protein sequence ID" value="USY20197.1"/>
    <property type="molecule type" value="Genomic_DNA"/>
</dbReference>
<dbReference type="Gene3D" id="3.90.1310.10">
    <property type="entry name" value="Penicillin-binding protein 2a (Domain 2)"/>
    <property type="match status" value="1"/>
</dbReference>
<evidence type="ECO:0000313" key="4">
    <source>
        <dbReference type="Proteomes" id="UP001055940"/>
    </source>
</evidence>
<dbReference type="PANTHER" id="PTHR30627">
    <property type="entry name" value="PEPTIDOGLYCAN D,D-TRANSPEPTIDASE"/>
    <property type="match status" value="1"/>
</dbReference>
<evidence type="ECO:0000259" key="2">
    <source>
        <dbReference type="Pfam" id="PF21922"/>
    </source>
</evidence>
<dbReference type="SUPFAM" id="SSF56601">
    <property type="entry name" value="beta-lactamase/transpeptidase-like"/>
    <property type="match status" value="1"/>
</dbReference>
<dbReference type="Pfam" id="PF21922">
    <property type="entry name" value="PBP_dimer_2"/>
    <property type="match status" value="1"/>
</dbReference>
<evidence type="ECO:0000259" key="1">
    <source>
        <dbReference type="Pfam" id="PF00905"/>
    </source>
</evidence>
<dbReference type="Proteomes" id="UP001055940">
    <property type="component" value="Chromosome"/>
</dbReference>
<gene>
    <name evidence="3" type="ORF">NE857_00500</name>
</gene>